<dbReference type="Proteomes" id="UP001498935">
    <property type="component" value="Unassembled WGS sequence"/>
</dbReference>
<dbReference type="EMBL" id="BAABNP010000035">
    <property type="protein sequence ID" value="GAA5342490.1"/>
    <property type="molecule type" value="Genomic_DNA"/>
</dbReference>
<organism evidence="1 2">
    <name type="scientific">Brevibacterium ammoniilyticum</name>
    <dbReference type="NCBI Taxonomy" id="1046555"/>
    <lineage>
        <taxon>Bacteria</taxon>
        <taxon>Bacillati</taxon>
        <taxon>Actinomycetota</taxon>
        <taxon>Actinomycetes</taxon>
        <taxon>Micrococcales</taxon>
        <taxon>Brevibacteriaceae</taxon>
        <taxon>Brevibacterium</taxon>
    </lineage>
</organism>
<keyword evidence="2" id="KW-1185">Reference proteome</keyword>
<evidence type="ECO:0000313" key="1">
    <source>
        <dbReference type="EMBL" id="GAA5342490.1"/>
    </source>
</evidence>
<evidence type="ECO:0000313" key="2">
    <source>
        <dbReference type="Proteomes" id="UP001498935"/>
    </source>
</evidence>
<name>A0ABP9U4I1_9MICO</name>
<comment type="caution">
    <text evidence="1">The sequence shown here is derived from an EMBL/GenBank/DDBJ whole genome shotgun (WGS) entry which is preliminary data.</text>
</comment>
<sequence length="63" mass="7248">MRLCCQEQLFSNTIKQVRKHGKKPGLPVCDLVKRDFTASAINELWSTDITEHPKTFSSPVCWQ</sequence>
<reference evidence="1 2" key="1">
    <citation type="submission" date="2024-02" db="EMBL/GenBank/DDBJ databases">
        <title>Characterization of antibiotic resistant novel bacterial strains and their environmental applications.</title>
        <authorList>
            <person name="Manzoor S."/>
            <person name="Abbas S."/>
            <person name="Arshad M."/>
            <person name="Li W.J."/>
            <person name="Ahmed I."/>
        </authorList>
    </citation>
    <scope>NUCLEOTIDE SEQUENCE [LARGE SCALE GENOMIC DNA]</scope>
    <source>
        <strain evidence="1 2">KACC 15558</strain>
    </source>
</reference>
<accession>A0ABP9U4I1</accession>
<proteinExistence type="predicted"/>
<gene>
    <name evidence="1" type="ORF">KACC15558_35320</name>
</gene>
<evidence type="ECO:0008006" key="3">
    <source>
        <dbReference type="Google" id="ProtNLM"/>
    </source>
</evidence>
<protein>
    <recommendedName>
        <fullName evidence="3">Transposase</fullName>
    </recommendedName>
</protein>